<dbReference type="SUPFAM" id="SSF57850">
    <property type="entry name" value="RING/U-box"/>
    <property type="match status" value="1"/>
</dbReference>
<feature type="region of interest" description="Disordered" evidence="1">
    <location>
        <begin position="20"/>
        <end position="95"/>
    </location>
</feature>
<dbReference type="Proteomes" id="UP000605986">
    <property type="component" value="Unassembled WGS sequence"/>
</dbReference>
<organism evidence="2 3">
    <name type="scientific">Fusarium austroafricanum</name>
    <dbReference type="NCBI Taxonomy" id="2364996"/>
    <lineage>
        <taxon>Eukaryota</taxon>
        <taxon>Fungi</taxon>
        <taxon>Dikarya</taxon>
        <taxon>Ascomycota</taxon>
        <taxon>Pezizomycotina</taxon>
        <taxon>Sordariomycetes</taxon>
        <taxon>Hypocreomycetidae</taxon>
        <taxon>Hypocreales</taxon>
        <taxon>Nectriaceae</taxon>
        <taxon>Fusarium</taxon>
        <taxon>Fusarium concolor species complex</taxon>
    </lineage>
</organism>
<feature type="region of interest" description="Disordered" evidence="1">
    <location>
        <begin position="405"/>
        <end position="479"/>
    </location>
</feature>
<evidence type="ECO:0000256" key="1">
    <source>
        <dbReference type="SAM" id="MobiDB-lite"/>
    </source>
</evidence>
<comment type="caution">
    <text evidence="2">The sequence shown here is derived from an EMBL/GenBank/DDBJ whole genome shotgun (WGS) entry which is preliminary data.</text>
</comment>
<feature type="compositionally biased region" description="Polar residues" evidence="1">
    <location>
        <begin position="368"/>
        <end position="379"/>
    </location>
</feature>
<reference evidence="2" key="1">
    <citation type="submission" date="2020-01" db="EMBL/GenBank/DDBJ databases">
        <title>Identification and distribution of gene clusters putatively required for synthesis of sphingolipid metabolism inhibitors in phylogenetically diverse species of the filamentous fungus Fusarium.</title>
        <authorList>
            <person name="Kim H.-S."/>
            <person name="Busman M."/>
            <person name="Brown D.W."/>
            <person name="Divon H."/>
            <person name="Uhlig S."/>
            <person name="Proctor R.H."/>
        </authorList>
    </citation>
    <scope>NUCLEOTIDE SEQUENCE</scope>
    <source>
        <strain evidence="2">NRRL 53441</strain>
    </source>
</reference>
<name>A0A8H4K378_9HYPO</name>
<gene>
    <name evidence="2" type="ORF">F53441_11853</name>
</gene>
<accession>A0A8H4K378</accession>
<evidence type="ECO:0000313" key="2">
    <source>
        <dbReference type="EMBL" id="KAF4441893.1"/>
    </source>
</evidence>
<feature type="compositionally biased region" description="Basic and acidic residues" evidence="1">
    <location>
        <begin position="79"/>
        <end position="95"/>
    </location>
</feature>
<feature type="compositionally biased region" description="Polar residues" evidence="1">
    <location>
        <begin position="62"/>
        <end position="75"/>
    </location>
</feature>
<keyword evidence="3" id="KW-1185">Reference proteome</keyword>
<feature type="compositionally biased region" description="Low complexity" evidence="1">
    <location>
        <begin position="459"/>
        <end position="479"/>
    </location>
</feature>
<feature type="region of interest" description="Disordered" evidence="1">
    <location>
        <begin position="317"/>
        <end position="385"/>
    </location>
</feature>
<dbReference type="AlphaFoldDB" id="A0A8H4K378"/>
<dbReference type="EMBL" id="JAADJG010000612">
    <property type="protein sequence ID" value="KAF4441893.1"/>
    <property type="molecule type" value="Genomic_DNA"/>
</dbReference>
<dbReference type="OrthoDB" id="8062037at2759"/>
<evidence type="ECO:0000313" key="3">
    <source>
        <dbReference type="Proteomes" id="UP000605986"/>
    </source>
</evidence>
<sequence>MVGLMSASLRRLTTRLSRKGLPPIHEVSEDRSSAEPEALPVSVPENSGSRTELIPQRIAEPESSTSVQQHQSPKSTGFRRLERKENSRHPNVRHADLGPDHCVMCGKVLLDATEALNRWLNSEVRVHLPCGHPFGHECLLRHLYESMVITNGKSLVDGREHRCPMGQCTSIQHQCSHLAIPTVQPPARPYGVIEDLVLPEPCQFCRSGPDSRYVKLIKHGRKMQHETVPSDTRWVKSVASIKRKWHAWRFKRTDLAMDVEYIDYLKSKGQAWVLRKETWRNTVIQPSLDRPIAVNNILRHYLGLPLIPVPEASSEMEENFQVEEDREKRGVKRKQASCPGKTTSVKKNKAPQIPLASQLPRRVPPTRANANRESSSSGRMASVDDGRAVAKTNTNSTDEISLVAGTTAPQSPMPPTPGVSGSGLDFFNIRKNIGPKVSMPEEEREGVVTFPEPPKDDPTTTTATDEPETTTDAPKLLPA</sequence>
<proteinExistence type="predicted"/>
<protein>
    <submittedName>
        <fullName evidence="2">Ring finger domain-containing protein</fullName>
    </submittedName>
</protein>